<dbReference type="Pfam" id="PF03457">
    <property type="entry name" value="HA"/>
    <property type="match status" value="2"/>
</dbReference>
<evidence type="ECO:0000256" key="1">
    <source>
        <dbReference type="SAM" id="MobiDB-lite"/>
    </source>
</evidence>
<sequence>MIKVEAENGIKRKKTSETSATKTLESPLTTSKNKKRCVDGEESGSVVVSLEVYIIKLQKENAEVKAENVEVKTENFEVKAKIAELEALVETLKLRHSNQEEEEEDDEDDIVSDDDDSKEDQSNPWNIKYKQLLQYRMVNGDCRVPGGYKQNPQLGRWVMNQRQSYNNVQTGKKGGSGKISQERIEKLDSIGFFWGVKYSTGTERSFKEYISELQKYKNTIGNFDVHPNHELGKWISRLRAEYKMLKKGRPALITLDQIQELKEIGFRWKRQTK</sequence>
<evidence type="ECO:0000259" key="2">
    <source>
        <dbReference type="Pfam" id="PF03457"/>
    </source>
</evidence>
<name>A0A1E7EY86_9STRA</name>
<feature type="region of interest" description="Disordered" evidence="1">
    <location>
        <begin position="94"/>
        <end position="123"/>
    </location>
</feature>
<organism evidence="3 4">
    <name type="scientific">Fragilariopsis cylindrus CCMP1102</name>
    <dbReference type="NCBI Taxonomy" id="635003"/>
    <lineage>
        <taxon>Eukaryota</taxon>
        <taxon>Sar</taxon>
        <taxon>Stramenopiles</taxon>
        <taxon>Ochrophyta</taxon>
        <taxon>Bacillariophyta</taxon>
        <taxon>Bacillariophyceae</taxon>
        <taxon>Bacillariophycidae</taxon>
        <taxon>Bacillariales</taxon>
        <taxon>Bacillariaceae</taxon>
        <taxon>Fragilariopsis</taxon>
    </lineage>
</organism>
<feature type="compositionally biased region" description="Acidic residues" evidence="1">
    <location>
        <begin position="100"/>
        <end position="118"/>
    </location>
</feature>
<dbReference type="AlphaFoldDB" id="A0A1E7EY86"/>
<dbReference type="OrthoDB" id="46808at2759"/>
<dbReference type="Proteomes" id="UP000095751">
    <property type="component" value="Unassembled WGS sequence"/>
</dbReference>
<dbReference type="PANTHER" id="PTHR33418:SF1">
    <property type="entry name" value="HELICASE-ASSOCIATED DOMAIN-CONTAINING PROTEIN"/>
    <property type="match status" value="1"/>
</dbReference>
<proteinExistence type="predicted"/>
<evidence type="ECO:0000313" key="3">
    <source>
        <dbReference type="EMBL" id="OEU10988.1"/>
    </source>
</evidence>
<feature type="compositionally biased region" description="Polar residues" evidence="1">
    <location>
        <begin position="17"/>
        <end position="31"/>
    </location>
</feature>
<dbReference type="InterPro" id="IPR005114">
    <property type="entry name" value="Helicase_assoc"/>
</dbReference>
<dbReference type="PANTHER" id="PTHR33418">
    <property type="entry name" value="HELICASE-ASSOCIATED"/>
    <property type="match status" value="1"/>
</dbReference>
<dbReference type="EMBL" id="KV784369">
    <property type="protein sequence ID" value="OEU10988.1"/>
    <property type="molecule type" value="Genomic_DNA"/>
</dbReference>
<protein>
    <recommendedName>
        <fullName evidence="2">Helicase-associated domain-containing protein</fullName>
    </recommendedName>
</protein>
<feature type="compositionally biased region" description="Basic and acidic residues" evidence="1">
    <location>
        <begin position="1"/>
        <end position="10"/>
    </location>
</feature>
<feature type="domain" description="Helicase-associated" evidence="2">
    <location>
        <begin position="203"/>
        <end position="266"/>
    </location>
</feature>
<dbReference type="InParanoid" id="A0A1E7EY86"/>
<reference evidence="3 4" key="1">
    <citation type="submission" date="2016-09" db="EMBL/GenBank/DDBJ databases">
        <title>Extensive genetic diversity and differential bi-allelic expression allows diatom success in the polar Southern Ocean.</title>
        <authorList>
            <consortium name="DOE Joint Genome Institute"/>
            <person name="Mock T."/>
            <person name="Otillar R.P."/>
            <person name="Strauss J."/>
            <person name="Dupont C."/>
            <person name="Frickenhaus S."/>
            <person name="Maumus F."/>
            <person name="Mcmullan M."/>
            <person name="Sanges R."/>
            <person name="Schmutz J."/>
            <person name="Toseland A."/>
            <person name="Valas R."/>
            <person name="Veluchamy A."/>
            <person name="Ward B.J."/>
            <person name="Allen A."/>
            <person name="Barry K."/>
            <person name="Falciatore A."/>
            <person name="Ferrante M."/>
            <person name="Fortunato A.E."/>
            <person name="Gloeckner G."/>
            <person name="Gruber A."/>
            <person name="Hipkin R."/>
            <person name="Janech M."/>
            <person name="Kroth P."/>
            <person name="Leese F."/>
            <person name="Lindquist E."/>
            <person name="Lyon B.R."/>
            <person name="Martin J."/>
            <person name="Mayer C."/>
            <person name="Parker M."/>
            <person name="Quesneville H."/>
            <person name="Raymond J."/>
            <person name="Uhlig C."/>
            <person name="Valentin K.U."/>
            <person name="Worden A.Z."/>
            <person name="Armbrust E.V."/>
            <person name="Bowler C."/>
            <person name="Green B."/>
            <person name="Moulton V."/>
            <person name="Van Oosterhout C."/>
            <person name="Grigoriev I."/>
        </authorList>
    </citation>
    <scope>NUCLEOTIDE SEQUENCE [LARGE SCALE GENOMIC DNA]</scope>
    <source>
        <strain evidence="3 4">CCMP1102</strain>
    </source>
</reference>
<dbReference type="Gene3D" id="6.10.140.530">
    <property type="match status" value="2"/>
</dbReference>
<evidence type="ECO:0000313" key="4">
    <source>
        <dbReference type="Proteomes" id="UP000095751"/>
    </source>
</evidence>
<feature type="region of interest" description="Disordered" evidence="1">
    <location>
        <begin position="1"/>
        <end position="40"/>
    </location>
</feature>
<dbReference type="KEGG" id="fcy:FRACYDRAFT_193234"/>
<keyword evidence="4" id="KW-1185">Reference proteome</keyword>
<gene>
    <name evidence="3" type="ORF">FRACYDRAFT_193234</name>
</gene>
<feature type="domain" description="Helicase-associated" evidence="2">
    <location>
        <begin position="122"/>
        <end position="192"/>
    </location>
</feature>
<accession>A0A1E7EY86</accession>